<gene>
    <name evidence="2" type="ORF">FHS60_000950</name>
</gene>
<feature type="transmembrane region" description="Helical" evidence="1">
    <location>
        <begin position="30"/>
        <end position="51"/>
    </location>
</feature>
<keyword evidence="1" id="KW-1133">Transmembrane helix</keyword>
<reference evidence="2 3" key="1">
    <citation type="submission" date="2020-08" db="EMBL/GenBank/DDBJ databases">
        <title>Genomic Encyclopedia of Type Strains, Phase IV (KMG-IV): sequencing the most valuable type-strain genomes for metagenomic binning, comparative biology and taxonomic classification.</title>
        <authorList>
            <person name="Goeker M."/>
        </authorList>
    </citation>
    <scope>NUCLEOTIDE SEQUENCE [LARGE SCALE GENOMIC DNA]</scope>
    <source>
        <strain evidence="2 3">DSM 22548</strain>
    </source>
</reference>
<accession>A0A7W5UM24</accession>
<proteinExistence type="predicted"/>
<keyword evidence="1" id="KW-0812">Transmembrane</keyword>
<comment type="caution">
    <text evidence="2">The sequence shown here is derived from an EMBL/GenBank/DDBJ whole genome shotgun (WGS) entry which is preliminary data.</text>
</comment>
<organism evidence="2 3">
    <name type="scientific">Alloprevotella rava</name>
    <dbReference type="NCBI Taxonomy" id="671218"/>
    <lineage>
        <taxon>Bacteria</taxon>
        <taxon>Pseudomonadati</taxon>
        <taxon>Bacteroidota</taxon>
        <taxon>Bacteroidia</taxon>
        <taxon>Bacteroidales</taxon>
        <taxon>Prevotellaceae</taxon>
        <taxon>Alloprevotella</taxon>
    </lineage>
</organism>
<protein>
    <submittedName>
        <fullName evidence="2">Uncharacterized protein</fullName>
    </submittedName>
</protein>
<feature type="transmembrane region" description="Helical" evidence="1">
    <location>
        <begin position="6"/>
        <end position="23"/>
    </location>
</feature>
<dbReference type="EMBL" id="JACICA010000003">
    <property type="protein sequence ID" value="MBB3702492.1"/>
    <property type="molecule type" value="Genomic_DNA"/>
</dbReference>
<dbReference type="AlphaFoldDB" id="A0A7W5UM24"/>
<name>A0A7W5UM24_9BACT</name>
<dbReference type="Proteomes" id="UP000541425">
    <property type="component" value="Unassembled WGS sequence"/>
</dbReference>
<evidence type="ECO:0000313" key="3">
    <source>
        <dbReference type="Proteomes" id="UP000541425"/>
    </source>
</evidence>
<keyword evidence="1" id="KW-0472">Membrane</keyword>
<sequence length="65" mass="7147">MPIFLLQQLFSFSFCSIGLLFLLENTIRLSVNILIVSADSLIASVSILIGWTEKAEPFAALPVSF</sequence>
<evidence type="ECO:0000256" key="1">
    <source>
        <dbReference type="SAM" id="Phobius"/>
    </source>
</evidence>
<evidence type="ECO:0000313" key="2">
    <source>
        <dbReference type="EMBL" id="MBB3702492.1"/>
    </source>
</evidence>